<dbReference type="CDD" id="cd00198">
    <property type="entry name" value="vWFA"/>
    <property type="match status" value="1"/>
</dbReference>
<feature type="domain" description="Putative metallopeptidase" evidence="3">
    <location>
        <begin position="6"/>
        <end position="239"/>
    </location>
</feature>
<dbReference type="EMBL" id="MT143709">
    <property type="protein sequence ID" value="QJB01517.1"/>
    <property type="molecule type" value="Genomic_DNA"/>
</dbReference>
<dbReference type="PANTHER" id="PTHR38730:SF1">
    <property type="entry name" value="SLL7028 PROTEIN"/>
    <property type="match status" value="1"/>
</dbReference>
<protein>
    <submittedName>
        <fullName evidence="5">Putative metal-dependent peptidase</fullName>
    </submittedName>
</protein>
<dbReference type="Gene3D" id="3.40.50.410">
    <property type="entry name" value="von Willebrand factor, type A domain"/>
    <property type="match status" value="1"/>
</dbReference>
<dbReference type="EMBL" id="MT143896">
    <property type="protein sequence ID" value="QJH92459.1"/>
    <property type="molecule type" value="Genomic_DNA"/>
</dbReference>
<dbReference type="InterPro" id="IPR036465">
    <property type="entry name" value="vWFA_dom_sf"/>
</dbReference>
<evidence type="ECO:0000259" key="2">
    <source>
        <dbReference type="Pfam" id="PF09967"/>
    </source>
</evidence>
<sequence length="378" mass="41533">MAASVLQRAKSQLVLQEPFYATILLNMDIIETRKSFDGSELWLAETDGTSLWINPDNFEELSVAEAKGVLKHEVMHVAQLHPWRGQGKEGRRWNHATDDVINPIIIDEGGELPDNVRKGVKGMSAEQRYNELPAEPPGSGNKPGPNNPLGNDVIPAKDKSQAGVDKAKQMISQAAAVAKAMGKLPEHVQAAIDEIFKPKVDWKEQLRQFLTEATPSDYSFSRPNRRYIAGEDPMYLPSMHGHDSMESLVFIMDTSGSITMDELKQGLGEVVGAVEDVCPKRLVVAYCDAAVQHHDVFDQPGEAEVATSFKRHGAGGTSMPAGLKWATRNFPNTKAAIVWTDGYTDFGDEDDYPFPVLWAITTPSITAPWGTTIHVALD</sequence>
<accession>A0A6M3X4C1</accession>
<feature type="compositionally biased region" description="Low complexity" evidence="1">
    <location>
        <begin position="137"/>
        <end position="151"/>
    </location>
</feature>
<dbReference type="Pfam" id="PF09967">
    <property type="entry name" value="DUF2201"/>
    <property type="match status" value="1"/>
</dbReference>
<evidence type="ECO:0000313" key="5">
    <source>
        <dbReference type="EMBL" id="QJH92459.1"/>
    </source>
</evidence>
<dbReference type="PANTHER" id="PTHR38730">
    <property type="entry name" value="SLL7028 PROTEIN"/>
    <property type="match status" value="1"/>
</dbReference>
<dbReference type="InterPro" id="IPR025154">
    <property type="entry name" value="Put_metallopeptidase_dom"/>
</dbReference>
<dbReference type="Pfam" id="PF13203">
    <property type="entry name" value="DUF2201_N"/>
    <property type="match status" value="1"/>
</dbReference>
<proteinExistence type="predicted"/>
<gene>
    <name evidence="4" type="ORF">MM171A00102_0076</name>
    <name evidence="5" type="ORF">MM171B00096_0021</name>
</gene>
<evidence type="ECO:0000259" key="3">
    <source>
        <dbReference type="Pfam" id="PF13203"/>
    </source>
</evidence>
<dbReference type="AlphaFoldDB" id="A0A6M3X4C1"/>
<evidence type="ECO:0000256" key="1">
    <source>
        <dbReference type="SAM" id="MobiDB-lite"/>
    </source>
</evidence>
<name>A0A6M3X4C1_9ZZZZ</name>
<feature type="domain" description="VWA-like" evidence="2">
    <location>
        <begin position="248"/>
        <end position="374"/>
    </location>
</feature>
<dbReference type="SUPFAM" id="SSF53300">
    <property type="entry name" value="vWA-like"/>
    <property type="match status" value="1"/>
</dbReference>
<evidence type="ECO:0000313" key="4">
    <source>
        <dbReference type="EMBL" id="QJB01517.1"/>
    </source>
</evidence>
<dbReference type="InterPro" id="IPR018698">
    <property type="entry name" value="VWA-like_dom"/>
</dbReference>
<reference evidence="5" key="1">
    <citation type="submission" date="2020-03" db="EMBL/GenBank/DDBJ databases">
        <title>The deep terrestrial virosphere.</title>
        <authorList>
            <person name="Holmfeldt K."/>
            <person name="Nilsson E."/>
            <person name="Simone D."/>
            <person name="Lopez-Fernandez M."/>
            <person name="Wu X."/>
            <person name="de Brujin I."/>
            <person name="Lundin D."/>
            <person name="Andersson A."/>
            <person name="Bertilsson S."/>
            <person name="Dopson M."/>
        </authorList>
    </citation>
    <scope>NUCLEOTIDE SEQUENCE</scope>
    <source>
        <strain evidence="4">MM171A00102</strain>
        <strain evidence="5">MM171B00096</strain>
    </source>
</reference>
<organism evidence="5">
    <name type="scientific">viral metagenome</name>
    <dbReference type="NCBI Taxonomy" id="1070528"/>
    <lineage>
        <taxon>unclassified sequences</taxon>
        <taxon>metagenomes</taxon>
        <taxon>organismal metagenomes</taxon>
    </lineage>
</organism>
<feature type="region of interest" description="Disordered" evidence="1">
    <location>
        <begin position="130"/>
        <end position="156"/>
    </location>
</feature>